<comment type="cofactor">
    <cofactor evidence="1 8">
        <name>heme</name>
        <dbReference type="ChEBI" id="CHEBI:30413"/>
    </cofactor>
</comment>
<keyword evidence="10" id="KW-1185">Reference proteome</keyword>
<evidence type="ECO:0000256" key="8">
    <source>
        <dbReference type="PIRSR" id="PIRSR602401-1"/>
    </source>
</evidence>
<dbReference type="Pfam" id="PF00067">
    <property type="entry name" value="p450"/>
    <property type="match status" value="2"/>
</dbReference>
<dbReference type="GO" id="GO:0004497">
    <property type="term" value="F:monooxygenase activity"/>
    <property type="evidence" value="ECO:0007669"/>
    <property type="project" value="UniProtKB-KW"/>
</dbReference>
<evidence type="ECO:0000256" key="6">
    <source>
        <dbReference type="ARBA" id="ARBA00023004"/>
    </source>
</evidence>
<name>A0AAN0JE95_AMPQE</name>
<evidence type="ECO:0000256" key="3">
    <source>
        <dbReference type="ARBA" id="ARBA00022617"/>
    </source>
</evidence>
<dbReference type="GO" id="GO:0020037">
    <property type="term" value="F:heme binding"/>
    <property type="evidence" value="ECO:0007669"/>
    <property type="project" value="InterPro"/>
</dbReference>
<evidence type="ECO:0000256" key="4">
    <source>
        <dbReference type="ARBA" id="ARBA00022723"/>
    </source>
</evidence>
<accession>A0AAN0JE95</accession>
<dbReference type="PRINTS" id="PR00463">
    <property type="entry name" value="EP450I"/>
</dbReference>
<keyword evidence="5" id="KW-0560">Oxidoreductase</keyword>
<evidence type="ECO:0000313" key="10">
    <source>
        <dbReference type="Proteomes" id="UP000007879"/>
    </source>
</evidence>
<dbReference type="AlphaFoldDB" id="A0AAN0JE95"/>
<dbReference type="GO" id="GO:0005506">
    <property type="term" value="F:iron ion binding"/>
    <property type="evidence" value="ECO:0007669"/>
    <property type="project" value="InterPro"/>
</dbReference>
<dbReference type="PRINTS" id="PR00385">
    <property type="entry name" value="P450"/>
</dbReference>
<organism evidence="9 10">
    <name type="scientific">Amphimedon queenslandica</name>
    <name type="common">Sponge</name>
    <dbReference type="NCBI Taxonomy" id="400682"/>
    <lineage>
        <taxon>Eukaryota</taxon>
        <taxon>Metazoa</taxon>
        <taxon>Porifera</taxon>
        <taxon>Demospongiae</taxon>
        <taxon>Heteroscleromorpha</taxon>
        <taxon>Haplosclerida</taxon>
        <taxon>Niphatidae</taxon>
        <taxon>Amphimedon</taxon>
    </lineage>
</organism>
<protein>
    <recommendedName>
        <fullName evidence="11">Cytochrome P450</fullName>
    </recommendedName>
</protein>
<evidence type="ECO:0000256" key="5">
    <source>
        <dbReference type="ARBA" id="ARBA00023002"/>
    </source>
</evidence>
<evidence type="ECO:0008006" key="11">
    <source>
        <dbReference type="Google" id="ProtNLM"/>
    </source>
</evidence>
<feature type="binding site" description="axial binding residue" evidence="8">
    <location>
        <position position="454"/>
    </location>
    <ligand>
        <name>heme</name>
        <dbReference type="ChEBI" id="CHEBI:30413"/>
    </ligand>
    <ligandPart>
        <name>Fe</name>
        <dbReference type="ChEBI" id="CHEBI:18248"/>
    </ligandPart>
</feature>
<evidence type="ECO:0000256" key="1">
    <source>
        <dbReference type="ARBA" id="ARBA00001971"/>
    </source>
</evidence>
<evidence type="ECO:0000256" key="7">
    <source>
        <dbReference type="ARBA" id="ARBA00023033"/>
    </source>
</evidence>
<dbReference type="PANTHER" id="PTHR24279:SF120">
    <property type="entry name" value="CYTOCHROME P450"/>
    <property type="match status" value="1"/>
</dbReference>
<dbReference type="Gene3D" id="1.10.630.10">
    <property type="entry name" value="Cytochrome P450"/>
    <property type="match status" value="2"/>
</dbReference>
<keyword evidence="3 8" id="KW-0349">Heme</keyword>
<dbReference type="InterPro" id="IPR002401">
    <property type="entry name" value="Cyt_P450_E_grp-I"/>
</dbReference>
<dbReference type="GO" id="GO:0016705">
    <property type="term" value="F:oxidoreductase activity, acting on paired donors, with incorporation or reduction of molecular oxygen"/>
    <property type="evidence" value="ECO:0007669"/>
    <property type="project" value="InterPro"/>
</dbReference>
<dbReference type="RefSeq" id="XP_019855330.1">
    <property type="nucleotide sequence ID" value="XM_019999771.1"/>
</dbReference>
<dbReference type="InterPro" id="IPR050479">
    <property type="entry name" value="CYP11_CYP27_families"/>
</dbReference>
<keyword evidence="7" id="KW-0503">Monooxygenase</keyword>
<dbReference type="CDD" id="cd11054">
    <property type="entry name" value="CYP24A1-like"/>
    <property type="match status" value="2"/>
</dbReference>
<comment type="similarity">
    <text evidence="2">Belongs to the cytochrome P450 family.</text>
</comment>
<keyword evidence="6 8" id="KW-0408">Iron</keyword>
<dbReference type="InterPro" id="IPR036396">
    <property type="entry name" value="Cyt_P450_sf"/>
</dbReference>
<reference evidence="10" key="1">
    <citation type="journal article" date="2010" name="Nature">
        <title>The Amphimedon queenslandica genome and the evolution of animal complexity.</title>
        <authorList>
            <person name="Srivastava M."/>
            <person name="Simakov O."/>
            <person name="Chapman J."/>
            <person name="Fahey B."/>
            <person name="Gauthier M.E."/>
            <person name="Mitros T."/>
            <person name="Richards G.S."/>
            <person name="Conaco C."/>
            <person name="Dacre M."/>
            <person name="Hellsten U."/>
            <person name="Larroux C."/>
            <person name="Putnam N.H."/>
            <person name="Stanke M."/>
            <person name="Adamska M."/>
            <person name="Darling A."/>
            <person name="Degnan S.M."/>
            <person name="Oakley T.H."/>
            <person name="Plachetzki D.C."/>
            <person name="Zhai Y."/>
            <person name="Adamski M."/>
            <person name="Calcino A."/>
            <person name="Cummins S.F."/>
            <person name="Goodstein D.M."/>
            <person name="Harris C."/>
            <person name="Jackson D.J."/>
            <person name="Leys S.P."/>
            <person name="Shu S."/>
            <person name="Woodcroft B.J."/>
            <person name="Vervoort M."/>
            <person name="Kosik K.S."/>
            <person name="Manning G."/>
            <person name="Degnan B.M."/>
            <person name="Rokhsar D.S."/>
        </authorList>
    </citation>
    <scope>NUCLEOTIDE SEQUENCE [LARGE SCALE GENOMIC DNA]</scope>
</reference>
<dbReference type="PANTHER" id="PTHR24279">
    <property type="entry name" value="CYTOCHROME P450"/>
    <property type="match status" value="1"/>
</dbReference>
<dbReference type="InterPro" id="IPR001128">
    <property type="entry name" value="Cyt_P450"/>
</dbReference>
<dbReference type="EnsemblMetazoa" id="XM_019999771.1">
    <property type="protein sequence ID" value="XP_019855330.1"/>
    <property type="gene ID" value="LOC105313712"/>
</dbReference>
<evidence type="ECO:0000313" key="9">
    <source>
        <dbReference type="EnsemblMetazoa" id="XP_019855330.1"/>
    </source>
</evidence>
<keyword evidence="4 8" id="KW-0479">Metal-binding</keyword>
<sequence>MICFSRRFCSRQSQPIALTGGVRWKATTSTANASSSTQDDGTVKPFSAVPSPSGSLPIIKHQRLLKGVTSMSEFTVERFKELGPIFKLEFIGQSVVYVADPSAMEKVYRNEGKYPTRSIVEENIDWIMKKRNDRCFFVFQSGQEWRDTRSKLGKQLMPANVYGYCPGFNKVSRRFIRNVYDVQNDDGFVEDVRDLIRYWSLEVAAYFVFGASLDCRNDKEGFAKELQDSIGGLLDCIFDLQTALPLFKVFPTSTYKDFNKHLDKAIEIGQIYADKYVSDIKASAAVNEKVHGMSLLEQWLIEGKLSTKEAISQSINMLGAGMDTTAVTTAFVLYTLSKHPEVQEKAYKQITSVLGDDEEPDGDSLQKMPYLGHHIKETQRLYPVIAFMPRMLDTDIDILGYHIPAKTAILGGMEAMSQNPTLYKDPLKFNPDRWSTDDIHPFTMLPFGFGPRACWGRRFAEIEMKVLLYQLIRHFKMESDFPKDRLSSSGLVLTRPSVPIRIKFTPRNQYHHLMILSASDIKLNRWHCLQKSNKMIRFCCWQRRLPLTSCIRWKATSTSSRVEDKAVKPFSAIPSPPGSLPFVGHSRLLKDVTSFTKFAAKHSRELGPIFKLNMMGQSVVFIADPHAVEKVYRHEGKYPVRSLRDENMNSIVKKEVDVISFAFQTGEGWRVSRSKFGKHLLPANVYGYCPGFNKVSKRFIRNVYEMQNNDGIVDDIRDLILYWSLEVSSYFVFGADLDSRNDENGEAKELKDAFGGFIDSIFDLQFSLPLYKVFPTAAYKKFVKSLREVHKIGRKYADRYISDIKARAAVNEKIYGMSLLEQWLIEGKMSPDEAVVNAVEFFAAGIDTTAHTTAFTLYELAKHPEVQEKAYKHLIDNKEEADEVDGNSLQKLTYLGHILKETQRFYSVSNFTSRILLDKDIELLGYHIPAKTQLLGVMEAMGQDPKLFKDPQKFNPDRWTTDDIHPFIVLPFGFGPKSCWGRRFAEVDIRVLISQLVQQFKMESKYPGDRLPYDGMTLSRPSVPIKIKFIPRN</sequence>
<dbReference type="Proteomes" id="UP000007879">
    <property type="component" value="Unassembled WGS sequence"/>
</dbReference>
<dbReference type="GeneID" id="105313712"/>
<reference evidence="9" key="2">
    <citation type="submission" date="2024-06" db="UniProtKB">
        <authorList>
            <consortium name="EnsemblMetazoa"/>
        </authorList>
    </citation>
    <scope>IDENTIFICATION</scope>
</reference>
<dbReference type="SUPFAM" id="SSF48264">
    <property type="entry name" value="Cytochrome P450"/>
    <property type="match status" value="2"/>
</dbReference>
<evidence type="ECO:0000256" key="2">
    <source>
        <dbReference type="ARBA" id="ARBA00010617"/>
    </source>
</evidence>
<proteinExistence type="inferred from homology"/>
<dbReference type="KEGG" id="aqu:105313712"/>